<name>A0A9W8IHG6_9FUNG</name>
<sequence>MATTNLSALLLGELQALSTEARRKHPEIKEAAERVIVTLRGIRATTSAEIAAELAESDEVISPFVLSCKSNSHRLASMSVQCLQQLISYRAVSPRSIKQTLSTLNTVIHLGVDIQVKILQMVLPLVTMYDNCVYGETLVDALHLCLALQKSRDLVVSNTAAAILQQVVVAVFDRVVTEDREHADDNDSDDNRDTRENDLTRTFAKDAFFVLQDLCLLVAGSDSIFIRIESVDQGLILELIESVLANHAAVVARHTAMLQILRERLAPFIVHFFAEKASFTLTVRCIRVVWLFIRDLHADLPPECEMLLSILTRLVDPTSSSSSKNNTQLAKTALTSGFPLFYRVLAMEVLRNTLSNTKLLHQLYKQFDGRKVTGNGLEDCHVITDIIKAVGKAAVERPELRTSSSDGIPDTGSAGSAADDGSDTTDSKQVGAHSCSLRIEMHKLLDKHEPPLMPEPYLAYLAFTAILSIVNGLAEQILPLCSENVVCHAPAKIRSPGSVLDPDLAASLKDEHVLAIKSLVQESWSVLLSVYTFYLAVCVDDLLFRRIMDTMQKLVQVSGAFGLNEARDGFLILLCRSCLPQAAIADHERQLQQGHPRKSIGRSPSGEPTVNNSDEPAATQTALPLVTTSLAGTAFTLNRRQVECLRAVIGCAQYLGAVLGPMWYPVLVTLQQADDLLFQSRSMPSAAAISGGATGSTTSHSNGQKSTAPSRRASVLAAAGSATKKDETGQLVSSELALVRSDYMRMLGFVRTCGRDAIVWAMGALCILGADLSTVPADVEFQSEEKSMRTMPRIIHRRLSAVLNRPTFAIELLREFAVGNADLLVRASADASKGKGVWQMVMRHLLATATHLHAPAAMRTQACCAVSDIVLKAMDFVSLAESQSTDESEQLAPNFIEEVASGEAQVSILTPLLQMMRGTAGEGLDQGARFVDVSKLTLDTVYQLLQASGRSIRRAWGVVFDIILSVLEEPPSSSVAAETLAGTESRKPGYLMRCVFPCLQLICSDYLEDLPPHCLRRCVECLALFGGQNEDLNIALTAVGQTWTLCDFFQRLESSSLSGNKNASELVSSTLVAATNKNKTGSLAVAEAWWNEELGELSARRTQQVLWVLLLHSLAQLGCDRRHEVRLGAIQTLFRTLDMHGNAFDKWLWDAVVWAVVLPLARYVLTQRAHVFKLVREHRLDELLEDAQDEAARIANQSGVVVEDPARLYGKQWDETVATALQGASRVWAMSQAAVEDIGCADQAWQCIWQLIQAFYVGEPAAAICQCLPTSESEPNVQVSADFVHAQAATRTAEAAEVAIQRAQLRTRDSMAAATECVSALARSQKLATEPGWRIAWKAWLGMGALVTAVPESAGSDFNEDGHGAVVVTQEALCAFLRLSATIVNVQGGIEWFTETDAQALLQLAQVVLMYVDIPLQAADDCKMAAVQTQVLDIVLLILDDNVRNGGLDSAAATALAAADLAKLAVLPYVVQEQQGVLSSSTVVQKTRALFFPMVSRLNALDSTFSGQPERKRMGRAVRPTFCALATSALDHLGRMLSSMSSEVLLAQILLSGVWQDAIVAMGMHMVVPLAPEYQERASDWFRGVSAEMKQLRQAAANADADASEALASAWTAVGSVLALAMDIPREILELHEDCSSSSQYERRTISETSSCGLAATAQIRILDTIAAASLQYVAEESADAEQPIEMATFWPMLVRILEWGAVAAPEPVVLLGTDGGVDVQGLTMACFTWLFRMASHVADGGSAAGWVSKAAAPALVRRSAMVLDAFVSDRRLVGKSPLPQSRIVLVRLVLQGLAQLQCHPAALKHTAGSGLPMRAASGTAAHIFALYDNLVGLVAVPDPEILLLVQQCLKRVSSEIFG</sequence>
<evidence type="ECO:0000256" key="3">
    <source>
        <dbReference type="ARBA" id="ARBA00022927"/>
    </source>
</evidence>
<evidence type="ECO:0000259" key="5">
    <source>
        <dbReference type="Pfam" id="PF12783"/>
    </source>
</evidence>
<dbReference type="GO" id="GO:0005794">
    <property type="term" value="C:Golgi apparatus"/>
    <property type="evidence" value="ECO:0007669"/>
    <property type="project" value="UniProtKB-ARBA"/>
</dbReference>
<evidence type="ECO:0000313" key="9">
    <source>
        <dbReference type="Proteomes" id="UP001139887"/>
    </source>
</evidence>
<dbReference type="Proteomes" id="UP001139887">
    <property type="component" value="Unassembled WGS sequence"/>
</dbReference>
<evidence type="ECO:0000256" key="2">
    <source>
        <dbReference type="ARBA" id="ARBA00022448"/>
    </source>
</evidence>
<reference evidence="8" key="1">
    <citation type="submission" date="2022-07" db="EMBL/GenBank/DDBJ databases">
        <title>Phylogenomic reconstructions and comparative analyses of Kickxellomycotina fungi.</title>
        <authorList>
            <person name="Reynolds N.K."/>
            <person name="Stajich J.E."/>
            <person name="Barry K."/>
            <person name="Grigoriev I.V."/>
            <person name="Crous P."/>
            <person name="Smith M.E."/>
        </authorList>
    </citation>
    <scope>NUCLEOTIDE SEQUENCE</scope>
    <source>
        <strain evidence="8">NRRL 1566</strain>
    </source>
</reference>
<evidence type="ECO:0000313" key="8">
    <source>
        <dbReference type="EMBL" id="KAJ2850801.1"/>
    </source>
</evidence>
<evidence type="ECO:0000259" key="6">
    <source>
        <dbReference type="Pfam" id="PF16206"/>
    </source>
</evidence>
<feature type="compositionally biased region" description="Polar residues" evidence="4">
    <location>
        <begin position="606"/>
        <end position="616"/>
    </location>
</feature>
<dbReference type="Pfam" id="PF16213">
    <property type="entry name" value="DCB"/>
    <property type="match status" value="1"/>
</dbReference>
<protein>
    <submittedName>
        <fullName evidence="8">Endocytosis and vacuole integrity protein</fullName>
    </submittedName>
</protein>
<dbReference type="Pfam" id="PF12783">
    <property type="entry name" value="Sec7-like_HUS"/>
    <property type="match status" value="1"/>
</dbReference>
<feature type="region of interest" description="Disordered" evidence="4">
    <location>
        <begin position="688"/>
        <end position="712"/>
    </location>
</feature>
<dbReference type="InterPro" id="IPR032629">
    <property type="entry name" value="DCB_dom"/>
</dbReference>
<evidence type="ECO:0000256" key="1">
    <source>
        <dbReference type="ARBA" id="ARBA00008144"/>
    </source>
</evidence>
<feature type="domain" description="Mon2/Sec7/BIG1-like HUS" evidence="5">
    <location>
        <begin position="204"/>
        <end position="370"/>
    </location>
</feature>
<keyword evidence="9" id="KW-1185">Reference proteome</keyword>
<comment type="similarity">
    <text evidence="1">Belongs to the MON2 family.</text>
</comment>
<feature type="region of interest" description="Disordered" evidence="4">
    <location>
        <begin position="398"/>
        <end position="429"/>
    </location>
</feature>
<feature type="region of interest" description="Disordered" evidence="4">
    <location>
        <begin position="589"/>
        <end position="616"/>
    </location>
</feature>
<evidence type="ECO:0000256" key="4">
    <source>
        <dbReference type="SAM" id="MobiDB-lite"/>
    </source>
</evidence>
<comment type="caution">
    <text evidence="8">The sequence shown here is derived from an EMBL/GenBank/DDBJ whole genome shotgun (WGS) entry which is preliminary data.</text>
</comment>
<dbReference type="SUPFAM" id="SSF48371">
    <property type="entry name" value="ARM repeat"/>
    <property type="match status" value="1"/>
</dbReference>
<feature type="domain" description="Mon2 C-terminal" evidence="6">
    <location>
        <begin position="1005"/>
        <end position="1254"/>
    </location>
</feature>
<dbReference type="EMBL" id="JANBUW010000023">
    <property type="protein sequence ID" value="KAJ2850801.1"/>
    <property type="molecule type" value="Genomic_DNA"/>
</dbReference>
<dbReference type="GO" id="GO:0015031">
    <property type="term" value="P:protein transport"/>
    <property type="evidence" value="ECO:0007669"/>
    <property type="project" value="UniProtKB-KW"/>
</dbReference>
<feature type="domain" description="Mon2/Sec7/BIG1-like dimerisation and cyclophilin-binding" evidence="7">
    <location>
        <begin position="4"/>
        <end position="179"/>
    </location>
</feature>
<keyword evidence="3" id="KW-0653">Protein transport</keyword>
<dbReference type="PANTHER" id="PTHR10663:SF333">
    <property type="entry name" value="PROTEIN MON2 HOMOLOG"/>
    <property type="match status" value="1"/>
</dbReference>
<dbReference type="OrthoDB" id="294853at2759"/>
<gene>
    <name evidence="8" type="primary">MON2</name>
    <name evidence="8" type="ORF">IWW36_001616</name>
</gene>
<dbReference type="PANTHER" id="PTHR10663">
    <property type="entry name" value="GUANYL-NUCLEOTIDE EXCHANGE FACTOR"/>
    <property type="match status" value="1"/>
</dbReference>
<dbReference type="InterPro" id="IPR032817">
    <property type="entry name" value="Mon2_C"/>
</dbReference>
<proteinExistence type="inferred from homology"/>
<feature type="domain" description="Mon2 C-terminal" evidence="6">
    <location>
        <begin position="1739"/>
        <end position="1844"/>
    </location>
</feature>
<feature type="compositionally biased region" description="Low complexity" evidence="4">
    <location>
        <begin position="410"/>
        <end position="419"/>
    </location>
</feature>
<feature type="compositionally biased region" description="Polar residues" evidence="4">
    <location>
        <begin position="700"/>
        <end position="709"/>
    </location>
</feature>
<dbReference type="Pfam" id="PF16206">
    <property type="entry name" value="Mon2_C"/>
    <property type="match status" value="2"/>
</dbReference>
<accession>A0A9W8IHG6</accession>
<organism evidence="8 9">
    <name type="scientific">Coemansia brasiliensis</name>
    <dbReference type="NCBI Taxonomy" id="2650707"/>
    <lineage>
        <taxon>Eukaryota</taxon>
        <taxon>Fungi</taxon>
        <taxon>Fungi incertae sedis</taxon>
        <taxon>Zoopagomycota</taxon>
        <taxon>Kickxellomycotina</taxon>
        <taxon>Kickxellomycetes</taxon>
        <taxon>Kickxellales</taxon>
        <taxon>Kickxellaceae</taxon>
        <taxon>Coemansia</taxon>
    </lineage>
</organism>
<feature type="compositionally biased region" description="Low complexity" evidence="4">
    <location>
        <begin position="688"/>
        <end position="699"/>
    </location>
</feature>
<dbReference type="InterPro" id="IPR032691">
    <property type="entry name" value="Mon2/Sec7/BIG1-like_HUS"/>
</dbReference>
<keyword evidence="2" id="KW-0813">Transport</keyword>
<evidence type="ECO:0000259" key="7">
    <source>
        <dbReference type="Pfam" id="PF16213"/>
    </source>
</evidence>
<dbReference type="InterPro" id="IPR016024">
    <property type="entry name" value="ARM-type_fold"/>
</dbReference>